<organism evidence="2 3">
    <name type="scientific">Actinoallomurus oryzae</name>
    <dbReference type="NCBI Taxonomy" id="502180"/>
    <lineage>
        <taxon>Bacteria</taxon>
        <taxon>Bacillati</taxon>
        <taxon>Actinomycetota</taxon>
        <taxon>Actinomycetes</taxon>
        <taxon>Streptosporangiales</taxon>
        <taxon>Thermomonosporaceae</taxon>
        <taxon>Actinoallomurus</taxon>
    </lineage>
</organism>
<evidence type="ECO:0000313" key="2">
    <source>
        <dbReference type="EMBL" id="GAA4492083.1"/>
    </source>
</evidence>
<dbReference type="SMART" id="SM00421">
    <property type="entry name" value="HTH_LUXR"/>
    <property type="match status" value="1"/>
</dbReference>
<dbReference type="InterPro" id="IPR016032">
    <property type="entry name" value="Sig_transdc_resp-reg_C-effctor"/>
</dbReference>
<dbReference type="InterPro" id="IPR000792">
    <property type="entry name" value="Tscrpt_reg_LuxR_C"/>
</dbReference>
<protein>
    <submittedName>
        <fullName evidence="2">Helix-turn-helix domain-containing protein</fullName>
    </submittedName>
</protein>
<evidence type="ECO:0000259" key="1">
    <source>
        <dbReference type="SMART" id="SM00421"/>
    </source>
</evidence>
<accession>A0ABP8PTD6</accession>
<reference evidence="3" key="1">
    <citation type="journal article" date="2019" name="Int. J. Syst. Evol. Microbiol.">
        <title>The Global Catalogue of Microorganisms (GCM) 10K type strain sequencing project: providing services to taxonomists for standard genome sequencing and annotation.</title>
        <authorList>
            <consortium name="The Broad Institute Genomics Platform"/>
            <consortium name="The Broad Institute Genome Sequencing Center for Infectious Disease"/>
            <person name="Wu L."/>
            <person name="Ma J."/>
        </authorList>
    </citation>
    <scope>NUCLEOTIDE SEQUENCE [LARGE SCALE GENOMIC DNA]</scope>
    <source>
        <strain evidence="3">JCM 17933</strain>
    </source>
</reference>
<dbReference type="SUPFAM" id="SSF46785">
    <property type="entry name" value="Winged helix' DNA-binding domain"/>
    <property type="match status" value="1"/>
</dbReference>
<sequence length="335" mass="35464">MAITRQDVSALRALGLSQVQSDVFFAVLTKPDGDVADLSEHSGHDAGAVDSATRQLMADGLIVRIAGEPARFRAVSPKAALRPRLTGAENAISEAHRLVGELERLFNRVAYSSHPAGRVEVIAGTDNVASCLRRLQDAAVRQIRTFDTPPYVSDPNSYVAPTKRAAQAGVTVRGLYDRAALAIPGRLEGDIAACLANGEVARVVTSLPLKMVLIDDTAALLPQTISGGVVDSAYLLRPCSLLDGFSALFEALWATGLPLNRRSTANGAAGADGTPSEETRHLLTLLMAGHTDLTIARTLGISPRTAQRRVQTLMEALNAGTRFQAGVTAAKRGWL</sequence>
<dbReference type="Gene3D" id="1.10.10.10">
    <property type="entry name" value="Winged helix-like DNA-binding domain superfamily/Winged helix DNA-binding domain"/>
    <property type="match status" value="2"/>
</dbReference>
<dbReference type="InterPro" id="IPR036390">
    <property type="entry name" value="WH_DNA-bd_sf"/>
</dbReference>
<dbReference type="InterPro" id="IPR036388">
    <property type="entry name" value="WH-like_DNA-bd_sf"/>
</dbReference>
<dbReference type="InterPro" id="IPR002831">
    <property type="entry name" value="Tscrpt_reg_TrmB_N"/>
</dbReference>
<dbReference type="InterPro" id="IPR051797">
    <property type="entry name" value="TrmB-like"/>
</dbReference>
<dbReference type="EMBL" id="BAABHF010000017">
    <property type="protein sequence ID" value="GAA4492083.1"/>
    <property type="molecule type" value="Genomic_DNA"/>
</dbReference>
<dbReference type="SUPFAM" id="SSF46894">
    <property type="entry name" value="C-terminal effector domain of the bipartite response regulators"/>
    <property type="match status" value="1"/>
</dbReference>
<feature type="domain" description="HTH luxR-type" evidence="1">
    <location>
        <begin position="272"/>
        <end position="329"/>
    </location>
</feature>
<comment type="caution">
    <text evidence="2">The sequence shown here is derived from an EMBL/GenBank/DDBJ whole genome shotgun (WGS) entry which is preliminary data.</text>
</comment>
<dbReference type="Pfam" id="PF01978">
    <property type="entry name" value="TrmB"/>
    <property type="match status" value="1"/>
</dbReference>
<keyword evidence="3" id="KW-1185">Reference proteome</keyword>
<name>A0ABP8PTD6_9ACTN</name>
<gene>
    <name evidence="2" type="ORF">GCM10023191_027340</name>
</gene>
<dbReference type="Proteomes" id="UP001500503">
    <property type="component" value="Unassembled WGS sequence"/>
</dbReference>
<proteinExistence type="predicted"/>
<dbReference type="PANTHER" id="PTHR34293:SF1">
    <property type="entry name" value="HTH-TYPE TRANSCRIPTIONAL REGULATOR TRMBL2"/>
    <property type="match status" value="1"/>
</dbReference>
<dbReference type="PANTHER" id="PTHR34293">
    <property type="entry name" value="HTH-TYPE TRANSCRIPTIONAL REGULATOR TRMBL2"/>
    <property type="match status" value="1"/>
</dbReference>
<evidence type="ECO:0000313" key="3">
    <source>
        <dbReference type="Proteomes" id="UP001500503"/>
    </source>
</evidence>
<dbReference type="RefSeq" id="WP_345462598.1">
    <property type="nucleotide sequence ID" value="NZ_BAABHF010000017.1"/>
</dbReference>